<feature type="compositionally biased region" description="Polar residues" evidence="1">
    <location>
        <begin position="402"/>
        <end position="413"/>
    </location>
</feature>
<feature type="domain" description="Rrn9" evidence="2">
    <location>
        <begin position="97"/>
        <end position="182"/>
    </location>
</feature>
<evidence type="ECO:0000313" key="4">
    <source>
        <dbReference type="Proteomes" id="UP001172673"/>
    </source>
</evidence>
<dbReference type="AlphaFoldDB" id="A0AA38X1R5"/>
<feature type="region of interest" description="Disordered" evidence="1">
    <location>
        <begin position="118"/>
        <end position="179"/>
    </location>
</feature>
<reference evidence="3" key="1">
    <citation type="submission" date="2022-10" db="EMBL/GenBank/DDBJ databases">
        <title>Culturing micro-colonial fungi from biological soil crusts in the Mojave desert and describing Neophaeococcomyces mojavensis, and introducing the new genera and species Taxawa tesnikishii.</title>
        <authorList>
            <person name="Kurbessoian T."/>
            <person name="Stajich J.E."/>
        </authorList>
    </citation>
    <scope>NUCLEOTIDE SEQUENCE</scope>
    <source>
        <strain evidence="3">TK_41</strain>
    </source>
</reference>
<feature type="region of interest" description="Disordered" evidence="1">
    <location>
        <begin position="246"/>
        <end position="278"/>
    </location>
</feature>
<dbReference type="EMBL" id="JAPDRK010000017">
    <property type="protein sequence ID" value="KAJ9605190.1"/>
    <property type="molecule type" value="Genomic_DNA"/>
</dbReference>
<keyword evidence="4" id="KW-1185">Reference proteome</keyword>
<feature type="region of interest" description="Disordered" evidence="1">
    <location>
        <begin position="656"/>
        <end position="731"/>
    </location>
</feature>
<evidence type="ECO:0000256" key="1">
    <source>
        <dbReference type="SAM" id="MobiDB-lite"/>
    </source>
</evidence>
<feature type="compositionally biased region" description="Acidic residues" evidence="1">
    <location>
        <begin position="719"/>
        <end position="731"/>
    </location>
</feature>
<feature type="compositionally biased region" description="Acidic residues" evidence="1">
    <location>
        <begin position="1"/>
        <end position="12"/>
    </location>
</feature>
<proteinExistence type="predicted"/>
<organism evidence="3 4">
    <name type="scientific">Cladophialophora chaetospira</name>
    <dbReference type="NCBI Taxonomy" id="386627"/>
    <lineage>
        <taxon>Eukaryota</taxon>
        <taxon>Fungi</taxon>
        <taxon>Dikarya</taxon>
        <taxon>Ascomycota</taxon>
        <taxon>Pezizomycotina</taxon>
        <taxon>Eurotiomycetes</taxon>
        <taxon>Chaetothyriomycetidae</taxon>
        <taxon>Chaetothyriales</taxon>
        <taxon>Herpotrichiellaceae</taxon>
        <taxon>Cladophialophora</taxon>
    </lineage>
</organism>
<comment type="caution">
    <text evidence="3">The sequence shown here is derived from an EMBL/GenBank/DDBJ whole genome shotgun (WGS) entry which is preliminary data.</text>
</comment>
<feature type="region of interest" description="Disordered" evidence="1">
    <location>
        <begin position="482"/>
        <end position="501"/>
    </location>
</feature>
<feature type="region of interest" description="Disordered" evidence="1">
    <location>
        <begin position="54"/>
        <end position="73"/>
    </location>
</feature>
<feature type="region of interest" description="Disordered" evidence="1">
    <location>
        <begin position="358"/>
        <end position="415"/>
    </location>
</feature>
<feature type="compositionally biased region" description="Polar residues" evidence="1">
    <location>
        <begin position="27"/>
        <end position="47"/>
    </location>
</feature>
<protein>
    <recommendedName>
        <fullName evidence="2">Rrn9 domain-containing protein</fullName>
    </recommendedName>
</protein>
<dbReference type="Proteomes" id="UP001172673">
    <property type="component" value="Unassembled WGS sequence"/>
</dbReference>
<gene>
    <name evidence="3" type="ORF">H2200_010580</name>
</gene>
<dbReference type="InterPro" id="IPR019622">
    <property type="entry name" value="Rrn9_dom"/>
</dbReference>
<feature type="compositionally biased region" description="Basic and acidic residues" evidence="1">
    <location>
        <begin position="656"/>
        <end position="682"/>
    </location>
</feature>
<evidence type="ECO:0000313" key="3">
    <source>
        <dbReference type="EMBL" id="KAJ9605190.1"/>
    </source>
</evidence>
<feature type="region of interest" description="Disordered" evidence="1">
    <location>
        <begin position="1"/>
        <end position="48"/>
    </location>
</feature>
<feature type="compositionally biased region" description="Low complexity" evidence="1">
    <location>
        <begin position="588"/>
        <end position="605"/>
    </location>
</feature>
<dbReference type="Pfam" id="PF10680">
    <property type="entry name" value="RRN9"/>
    <property type="match status" value="1"/>
</dbReference>
<evidence type="ECO:0000259" key="2">
    <source>
        <dbReference type="Pfam" id="PF10680"/>
    </source>
</evidence>
<accession>A0AA38X1R5</accession>
<sequence length="731" mass="81145">MDSDSSYLDEDAPLASAPDHVPPSSPPQTRNAHAQVTHTSAVASPQSKRIVPALVSSHQHAQGEDGETYFTRPNRYFGPASTWLSWTQEERTTVLSLDRLRSQDLSVHLLGASKLKRKAQELVGRAPKRSRKGKERAESAPPSTSGNEDGDELLPQSTSRKSGLSKAWTAWPMPPDQVPREELLPEMFANGARRRNDDDRPSANLEEWLVATATRIARERWNAREWEKEAQPVSAFKRDMTIEHEATEETLNDDPFAEGVQTQDSGDDGDSPPATQPADQELFYSQPVPLLDDDDDDAVANIIKDEDTDNEEESNRRPVPLADDAKARQYFLASARHILSKLDDLLLGLHKARYAYASKPPGRARGKYSHSQTPEDSDPRGRSRSRPASRRRARSSSANSDMSGVSTFSTTSAKRSRRVEDLGLRDWSDVMGMASLTGWDPAIVARASERCAKLFGENMLFRTFHEGEGKEGAEAQFEEHLAAETSDTAVSTDEDTEMDTSEEATLVVRTSRPCFACTASKSQCDPSDDMAGVSRSCRACVDGSVACSGIQVSSIEHARVCPHRSCPRHGIPFRKQYHLQRHLDSMHAPGARSRSRSGLSSVAPSEINTSDLDDFSRSASQDVGLIVCPVQGCPRSTKPFAKGKLMYKHVRRMHPEVDVKQVKRNEVRRRGERSGRWTDERRHRSQSRAKSVGRSQSQVRDTRMAGADSSPGQRGFEVQEIEDDQDDDDED</sequence>
<feature type="compositionally biased region" description="Acidic residues" evidence="1">
    <location>
        <begin position="492"/>
        <end position="501"/>
    </location>
</feature>
<name>A0AA38X1R5_9EURO</name>
<feature type="compositionally biased region" description="Basic residues" evidence="1">
    <location>
        <begin position="382"/>
        <end position="394"/>
    </location>
</feature>
<feature type="region of interest" description="Disordered" evidence="1">
    <location>
        <begin position="586"/>
        <end position="614"/>
    </location>
</feature>